<protein>
    <submittedName>
        <fullName evidence="1">Uncharacterized protein</fullName>
    </submittedName>
</protein>
<dbReference type="EMBL" id="AMGM01000005">
    <property type="protein sequence ID" value="EKB50845.1"/>
    <property type="molecule type" value="Genomic_DNA"/>
</dbReference>
<comment type="caution">
    <text evidence="1">The sequence shown here is derived from an EMBL/GenBank/DDBJ whole genome shotgun (WGS) entry which is preliminary data.</text>
</comment>
<dbReference type="AlphaFoldDB" id="K1L374"/>
<organism evidence="1 2">
    <name type="scientific">Cecembia lonarensis (strain CCUG 58316 / KCTC 22772 / LW9)</name>
    <dbReference type="NCBI Taxonomy" id="1225176"/>
    <lineage>
        <taxon>Bacteria</taxon>
        <taxon>Pseudomonadati</taxon>
        <taxon>Bacteroidota</taxon>
        <taxon>Cytophagia</taxon>
        <taxon>Cytophagales</taxon>
        <taxon>Cyclobacteriaceae</taxon>
        <taxon>Cecembia</taxon>
    </lineage>
</organism>
<reference evidence="1 2" key="1">
    <citation type="journal article" date="2012" name="J. Bacteriol.">
        <title>Draft Genome Sequence of Cecembia lonarensis Strain LW9T, Isolated from Lonar Lake, a Haloalkaline Lake in India.</title>
        <authorList>
            <person name="Shivaji S."/>
            <person name="Ara S."/>
            <person name="Singh A."/>
            <person name="Pinnaka A.K."/>
        </authorList>
    </citation>
    <scope>NUCLEOTIDE SEQUENCE [LARGE SCALE GENOMIC DNA]</scope>
    <source>
        <strain evidence="1 2">LW9</strain>
    </source>
</reference>
<keyword evidence="2" id="KW-1185">Reference proteome</keyword>
<evidence type="ECO:0000313" key="2">
    <source>
        <dbReference type="Proteomes" id="UP000004478"/>
    </source>
</evidence>
<accession>K1L374</accession>
<gene>
    <name evidence="1" type="ORF">B879_00590</name>
</gene>
<name>K1L374_CECL9</name>
<sequence length="228" mass="27013">MGQRRCLYLFIIIGMSQVFPSCSPVYFPQPQPIDAENEYKFPVSLRGSYTFNHGFGIVSKHSYVEFEIHPFNFDTTDSILFEQITETSFQSPERYLKVREGSLLVHRISSKSFEFDQDNLLRKVSKNVYVLNRRDSILWEVNPLVKKSPRELEVLFLSDDNIHYSYGSYLNGKFYINVAFTKEELLQRINEGLFDSFQSYYRTKKRYTPYWKLVEDKGINMEDSDEME</sequence>
<dbReference type="Proteomes" id="UP000004478">
    <property type="component" value="Unassembled WGS sequence"/>
</dbReference>
<evidence type="ECO:0000313" key="1">
    <source>
        <dbReference type="EMBL" id="EKB50845.1"/>
    </source>
</evidence>
<proteinExistence type="predicted"/>